<dbReference type="EMBL" id="BAAALS010000007">
    <property type="protein sequence ID" value="GAA1747944.1"/>
    <property type="molecule type" value="Genomic_DNA"/>
</dbReference>
<evidence type="ECO:0000256" key="3">
    <source>
        <dbReference type="ARBA" id="ARBA00022801"/>
    </source>
</evidence>
<dbReference type="SUPFAM" id="SSF55811">
    <property type="entry name" value="Nudix"/>
    <property type="match status" value="1"/>
</dbReference>
<dbReference type="Proteomes" id="UP001500655">
    <property type="component" value="Unassembled WGS sequence"/>
</dbReference>
<evidence type="ECO:0000256" key="5">
    <source>
        <dbReference type="RuleBase" id="RU003476"/>
    </source>
</evidence>
<dbReference type="InterPro" id="IPR000086">
    <property type="entry name" value="NUDIX_hydrolase_dom"/>
</dbReference>
<reference evidence="7 8" key="1">
    <citation type="journal article" date="2019" name="Int. J. Syst. Evol. Microbiol.">
        <title>The Global Catalogue of Microorganisms (GCM) 10K type strain sequencing project: providing services to taxonomists for standard genome sequencing and annotation.</title>
        <authorList>
            <consortium name="The Broad Institute Genomics Platform"/>
            <consortium name="The Broad Institute Genome Sequencing Center for Infectious Disease"/>
            <person name="Wu L."/>
            <person name="Ma J."/>
        </authorList>
    </citation>
    <scope>NUCLEOTIDE SEQUENCE [LARGE SCALE GENOMIC DNA]</scope>
    <source>
        <strain evidence="7 8">JCM 13249</strain>
    </source>
</reference>
<evidence type="ECO:0000256" key="4">
    <source>
        <dbReference type="ARBA" id="ARBA00022842"/>
    </source>
</evidence>
<accession>A0ABN2K493</accession>
<evidence type="ECO:0000256" key="2">
    <source>
        <dbReference type="ARBA" id="ARBA00005582"/>
    </source>
</evidence>
<gene>
    <name evidence="7" type="ORF">GCM10009681_18960</name>
</gene>
<dbReference type="Pfam" id="PF00293">
    <property type="entry name" value="NUDIX"/>
    <property type="match status" value="1"/>
</dbReference>
<comment type="caution">
    <text evidence="7">The sequence shown here is derived from an EMBL/GenBank/DDBJ whole genome shotgun (WGS) entry which is preliminary data.</text>
</comment>
<keyword evidence="8" id="KW-1185">Reference proteome</keyword>
<feature type="domain" description="Nudix hydrolase" evidence="6">
    <location>
        <begin position="17"/>
        <end position="157"/>
    </location>
</feature>
<dbReference type="CDD" id="cd04685">
    <property type="entry name" value="NUDIX_Hydrolase"/>
    <property type="match status" value="1"/>
</dbReference>
<keyword evidence="3 5" id="KW-0378">Hydrolase</keyword>
<dbReference type="InterPro" id="IPR015797">
    <property type="entry name" value="NUDIX_hydrolase-like_dom_sf"/>
</dbReference>
<evidence type="ECO:0000256" key="1">
    <source>
        <dbReference type="ARBA" id="ARBA00001946"/>
    </source>
</evidence>
<keyword evidence="4" id="KW-0460">Magnesium</keyword>
<comment type="cofactor">
    <cofactor evidence="1">
        <name>Mg(2+)</name>
        <dbReference type="ChEBI" id="CHEBI:18420"/>
    </cofactor>
</comment>
<dbReference type="InterPro" id="IPR020084">
    <property type="entry name" value="NUDIX_hydrolase_CS"/>
</dbReference>
<dbReference type="PROSITE" id="PS51462">
    <property type="entry name" value="NUDIX"/>
    <property type="match status" value="1"/>
</dbReference>
<dbReference type="InterPro" id="IPR020476">
    <property type="entry name" value="Nudix_hydrolase"/>
</dbReference>
<evidence type="ECO:0000313" key="8">
    <source>
        <dbReference type="Proteomes" id="UP001500655"/>
    </source>
</evidence>
<sequence length="171" mass="18788">MPPPRRLSSVGIVEIADPRPSVRVVCVDAHGRVLLLNWCDPHDGALLWEPPGGGIEPGESPFETARRELVEETGLDPNTIVDSPVTVPRDVVWNGKRHVEDELFFLAPVNGNAKEISRDGLVGDEPANLRGHAWVHWTELSLLPDRLEPPELLEVLAALDPSGPWVTSSQR</sequence>
<dbReference type="GO" id="GO:0016787">
    <property type="term" value="F:hydrolase activity"/>
    <property type="evidence" value="ECO:0007669"/>
    <property type="project" value="UniProtKB-KW"/>
</dbReference>
<dbReference type="PROSITE" id="PS00893">
    <property type="entry name" value="NUDIX_BOX"/>
    <property type="match status" value="1"/>
</dbReference>
<name>A0ABN2K493_9ACTN</name>
<organism evidence="7 8">
    <name type="scientific">Luedemannella helvata</name>
    <dbReference type="NCBI Taxonomy" id="349315"/>
    <lineage>
        <taxon>Bacteria</taxon>
        <taxon>Bacillati</taxon>
        <taxon>Actinomycetota</taxon>
        <taxon>Actinomycetes</taxon>
        <taxon>Micromonosporales</taxon>
        <taxon>Micromonosporaceae</taxon>
        <taxon>Luedemannella</taxon>
    </lineage>
</organism>
<dbReference type="Gene3D" id="3.90.79.10">
    <property type="entry name" value="Nucleoside Triphosphate Pyrophosphohydrolase"/>
    <property type="match status" value="1"/>
</dbReference>
<comment type="similarity">
    <text evidence="2 5">Belongs to the Nudix hydrolase family.</text>
</comment>
<dbReference type="PANTHER" id="PTHR43046:SF12">
    <property type="entry name" value="GDP-MANNOSE MANNOSYL HYDROLASE"/>
    <property type="match status" value="1"/>
</dbReference>
<evidence type="ECO:0000313" key="7">
    <source>
        <dbReference type="EMBL" id="GAA1747944.1"/>
    </source>
</evidence>
<proteinExistence type="inferred from homology"/>
<dbReference type="PRINTS" id="PR00502">
    <property type="entry name" value="NUDIXFAMILY"/>
</dbReference>
<evidence type="ECO:0000259" key="6">
    <source>
        <dbReference type="PROSITE" id="PS51462"/>
    </source>
</evidence>
<protein>
    <submittedName>
        <fullName evidence="7">NUDIX hydrolase</fullName>
    </submittedName>
</protein>
<dbReference type="PANTHER" id="PTHR43046">
    <property type="entry name" value="GDP-MANNOSE MANNOSYL HYDROLASE"/>
    <property type="match status" value="1"/>
</dbReference>